<dbReference type="GeneID" id="66530924"/>
<gene>
    <name evidence="14" type="primary">rnhC</name>
    <name evidence="17" type="ORF">FGL83_01870</name>
</gene>
<evidence type="ECO:0000256" key="15">
    <source>
        <dbReference type="PROSITE-ProRule" id="PRU01319"/>
    </source>
</evidence>
<dbReference type="InterPro" id="IPR024568">
    <property type="entry name" value="RNase_HIII_N"/>
</dbReference>
<dbReference type="NCBIfam" id="TIGR00716">
    <property type="entry name" value="rnhC"/>
    <property type="match status" value="1"/>
</dbReference>
<feature type="binding site" evidence="14 15">
    <location>
        <position position="102"/>
    </location>
    <ligand>
        <name>a divalent metal cation</name>
        <dbReference type="ChEBI" id="CHEBI:60240"/>
    </ligand>
</feature>
<comment type="subcellular location">
    <subcellularLocation>
        <location evidence="4 14">Cytoplasm</location>
    </subcellularLocation>
</comment>
<dbReference type="HAMAP" id="MF_00053">
    <property type="entry name" value="RNase_HIII"/>
    <property type="match status" value="1"/>
</dbReference>
<keyword evidence="8 14" id="KW-0963">Cytoplasm</keyword>
<evidence type="ECO:0000256" key="2">
    <source>
        <dbReference type="ARBA" id="ARBA00001946"/>
    </source>
</evidence>
<dbReference type="InterPro" id="IPR012295">
    <property type="entry name" value="TBP_dom_sf"/>
</dbReference>
<evidence type="ECO:0000256" key="8">
    <source>
        <dbReference type="ARBA" id="ARBA00022490"/>
    </source>
</evidence>
<dbReference type="InterPro" id="IPR004641">
    <property type="entry name" value="RNase_HIII"/>
</dbReference>
<dbReference type="FunFam" id="3.30.420.10:FF:000047">
    <property type="entry name" value="Ribonuclease HIII"/>
    <property type="match status" value="1"/>
</dbReference>
<keyword evidence="10 14" id="KW-0479">Metal-binding</keyword>
<evidence type="ECO:0000256" key="13">
    <source>
        <dbReference type="ARBA" id="ARBA00022842"/>
    </source>
</evidence>
<dbReference type="PROSITE" id="PS51975">
    <property type="entry name" value="RNASE_H_2"/>
    <property type="match status" value="1"/>
</dbReference>
<keyword evidence="13 14" id="KW-0460">Magnesium</keyword>
<organism evidence="17 18">
    <name type="scientific">Leuconostoc lactis</name>
    <dbReference type="NCBI Taxonomy" id="1246"/>
    <lineage>
        <taxon>Bacteria</taxon>
        <taxon>Bacillati</taxon>
        <taxon>Bacillota</taxon>
        <taxon>Bacilli</taxon>
        <taxon>Lactobacillales</taxon>
        <taxon>Lactobacillaceae</taxon>
        <taxon>Leuconostoc</taxon>
    </lineage>
</organism>
<dbReference type="GO" id="GO:0032299">
    <property type="term" value="C:ribonuclease H2 complex"/>
    <property type="evidence" value="ECO:0007669"/>
    <property type="project" value="TreeGrafter"/>
</dbReference>
<dbReference type="GO" id="GO:0004523">
    <property type="term" value="F:RNA-DNA hybrid ribonuclease activity"/>
    <property type="evidence" value="ECO:0007669"/>
    <property type="project" value="UniProtKB-UniRule"/>
</dbReference>
<proteinExistence type="inferred from homology"/>
<evidence type="ECO:0000256" key="7">
    <source>
        <dbReference type="ARBA" id="ARBA00021407"/>
    </source>
</evidence>
<evidence type="ECO:0000256" key="14">
    <source>
        <dbReference type="HAMAP-Rule" id="MF_00053"/>
    </source>
</evidence>
<feature type="domain" description="RNase H type-2" evidence="16">
    <location>
        <begin position="95"/>
        <end position="310"/>
    </location>
</feature>
<dbReference type="InterPro" id="IPR036397">
    <property type="entry name" value="RNaseH_sf"/>
</dbReference>
<evidence type="ECO:0000256" key="3">
    <source>
        <dbReference type="ARBA" id="ARBA00004065"/>
    </source>
</evidence>
<evidence type="ECO:0000313" key="17">
    <source>
        <dbReference type="EMBL" id="QEA43527.1"/>
    </source>
</evidence>
<dbReference type="PIRSF" id="PIRSF037748">
    <property type="entry name" value="RnhC"/>
    <property type="match status" value="1"/>
</dbReference>
<dbReference type="AlphaFoldDB" id="A0AAP9EB15"/>
<evidence type="ECO:0000259" key="16">
    <source>
        <dbReference type="PROSITE" id="PS51975"/>
    </source>
</evidence>
<keyword evidence="18" id="KW-1185">Reference proteome</keyword>
<evidence type="ECO:0000256" key="12">
    <source>
        <dbReference type="ARBA" id="ARBA00022801"/>
    </source>
</evidence>
<dbReference type="GO" id="GO:0000287">
    <property type="term" value="F:magnesium ion binding"/>
    <property type="evidence" value="ECO:0007669"/>
    <property type="project" value="UniProtKB-UniRule"/>
</dbReference>
<dbReference type="CDD" id="cd14796">
    <property type="entry name" value="RNAse_HIII_N"/>
    <property type="match status" value="1"/>
</dbReference>
<dbReference type="InterPro" id="IPR012337">
    <property type="entry name" value="RNaseH-like_sf"/>
</dbReference>
<dbReference type="SUPFAM" id="SSF53098">
    <property type="entry name" value="Ribonuclease H-like"/>
    <property type="match status" value="1"/>
</dbReference>
<evidence type="ECO:0000256" key="10">
    <source>
        <dbReference type="ARBA" id="ARBA00022723"/>
    </source>
</evidence>
<dbReference type="Pfam" id="PF01351">
    <property type="entry name" value="RNase_HII"/>
    <property type="match status" value="1"/>
</dbReference>
<dbReference type="CDD" id="cd06590">
    <property type="entry name" value="RNase_HII_bacteria_HIII_like"/>
    <property type="match status" value="1"/>
</dbReference>
<feature type="binding site" evidence="14 15">
    <location>
        <position position="101"/>
    </location>
    <ligand>
        <name>a divalent metal cation</name>
        <dbReference type="ChEBI" id="CHEBI:60240"/>
    </ligand>
</feature>
<dbReference type="GO" id="GO:0043137">
    <property type="term" value="P:DNA replication, removal of RNA primer"/>
    <property type="evidence" value="ECO:0007669"/>
    <property type="project" value="TreeGrafter"/>
</dbReference>
<dbReference type="PANTHER" id="PTHR10954:SF23">
    <property type="entry name" value="RIBONUCLEASE"/>
    <property type="match status" value="1"/>
</dbReference>
<dbReference type="GO" id="GO:0006298">
    <property type="term" value="P:mismatch repair"/>
    <property type="evidence" value="ECO:0007669"/>
    <property type="project" value="TreeGrafter"/>
</dbReference>
<comment type="catalytic activity">
    <reaction evidence="1 14 15">
        <text>Endonucleolytic cleavage to 5'-phosphomonoester.</text>
        <dbReference type="EC" id="3.1.26.4"/>
    </reaction>
</comment>
<keyword evidence="12 14" id="KW-0378">Hydrolase</keyword>
<evidence type="ECO:0000256" key="1">
    <source>
        <dbReference type="ARBA" id="ARBA00000077"/>
    </source>
</evidence>
<accession>A0AAP9EB15</accession>
<evidence type="ECO:0000256" key="11">
    <source>
        <dbReference type="ARBA" id="ARBA00022759"/>
    </source>
</evidence>
<evidence type="ECO:0000313" key="18">
    <source>
        <dbReference type="Proteomes" id="UP000321298"/>
    </source>
</evidence>
<dbReference type="PANTHER" id="PTHR10954">
    <property type="entry name" value="RIBONUCLEASE H2 SUBUNIT A"/>
    <property type="match status" value="1"/>
</dbReference>
<dbReference type="InterPro" id="IPR024567">
    <property type="entry name" value="RNase_HII/HIII_dom"/>
</dbReference>
<dbReference type="GO" id="GO:0005737">
    <property type="term" value="C:cytoplasm"/>
    <property type="evidence" value="ECO:0007669"/>
    <property type="project" value="UniProtKB-SubCell"/>
</dbReference>
<dbReference type="Gene3D" id="3.30.310.10">
    <property type="entry name" value="TATA-Binding Protein"/>
    <property type="match status" value="1"/>
</dbReference>
<evidence type="ECO:0000256" key="6">
    <source>
        <dbReference type="ARBA" id="ARBA00012180"/>
    </source>
</evidence>
<comment type="cofactor">
    <cofactor evidence="14 15">
        <name>Mn(2+)</name>
        <dbReference type="ChEBI" id="CHEBI:29035"/>
    </cofactor>
    <cofactor evidence="14 15">
        <name>Mg(2+)</name>
        <dbReference type="ChEBI" id="CHEBI:18420"/>
    </cofactor>
    <text evidence="14 15">Manganese or magnesium. Binds 1 divalent metal ion per monomer in the absence of substrate. May bind a second metal ion after substrate binding.</text>
</comment>
<dbReference type="Proteomes" id="UP000321298">
    <property type="component" value="Chromosome"/>
</dbReference>
<dbReference type="EC" id="3.1.26.4" evidence="6 14"/>
<reference evidence="17 18" key="1">
    <citation type="submission" date="2019-06" db="EMBL/GenBank/DDBJ databases">
        <title>Genome analyses of bacteria isolated from kimchi.</title>
        <authorList>
            <person name="Lee S."/>
            <person name="Ahn S."/>
            <person name="Roh S."/>
        </authorList>
    </citation>
    <scope>NUCLEOTIDE SEQUENCE [LARGE SCALE GENOMIC DNA]</scope>
    <source>
        <strain evidence="17 18">CBA3625</strain>
    </source>
</reference>
<comment type="similarity">
    <text evidence="5 14">Belongs to the RNase HII family. RnhC subfamily.</text>
</comment>
<feature type="binding site" evidence="14 15">
    <location>
        <position position="205"/>
    </location>
    <ligand>
        <name>a divalent metal cation</name>
        <dbReference type="ChEBI" id="CHEBI:60240"/>
    </ligand>
</feature>
<keyword evidence="9 14" id="KW-0540">Nuclease</keyword>
<evidence type="ECO:0000256" key="4">
    <source>
        <dbReference type="ARBA" id="ARBA00004496"/>
    </source>
</evidence>
<dbReference type="GO" id="GO:0003723">
    <property type="term" value="F:RNA binding"/>
    <property type="evidence" value="ECO:0007669"/>
    <property type="project" value="UniProtKB-UniRule"/>
</dbReference>
<dbReference type="RefSeq" id="WP_147000751.1">
    <property type="nucleotide sequence ID" value="NZ_CP042387.1"/>
</dbReference>
<comment type="cofactor">
    <cofactor evidence="2">
        <name>Mg(2+)</name>
        <dbReference type="ChEBI" id="CHEBI:18420"/>
    </cofactor>
</comment>
<name>A0AAP9EB15_LEULA</name>
<evidence type="ECO:0000256" key="5">
    <source>
        <dbReference type="ARBA" id="ARBA00008378"/>
    </source>
</evidence>
<evidence type="ECO:0000256" key="9">
    <source>
        <dbReference type="ARBA" id="ARBA00022722"/>
    </source>
</evidence>
<dbReference type="EMBL" id="CP042387">
    <property type="protein sequence ID" value="QEA43527.1"/>
    <property type="molecule type" value="Genomic_DNA"/>
</dbReference>
<comment type="function">
    <text evidence="3 14">Endonuclease that specifically degrades the RNA of RNA-DNA hybrids.</text>
</comment>
<dbReference type="Gene3D" id="3.30.420.10">
    <property type="entry name" value="Ribonuclease H-like superfamily/Ribonuclease H"/>
    <property type="match status" value="1"/>
</dbReference>
<protein>
    <recommendedName>
        <fullName evidence="7 14">Ribonuclease HIII</fullName>
        <shortName evidence="14">RNase HIII</shortName>
        <ecNumber evidence="6 14">3.1.26.4</ecNumber>
    </recommendedName>
</protein>
<dbReference type="InterPro" id="IPR001352">
    <property type="entry name" value="RNase_HII/HIII"/>
</dbReference>
<dbReference type="Pfam" id="PF11858">
    <property type="entry name" value="DUF3378"/>
    <property type="match status" value="1"/>
</dbReference>
<keyword evidence="11 14" id="KW-0255">Endonuclease</keyword>
<sequence>MQTVIQVTPTQLKKITDYYANMATGKQPTGAIFVAKKGPTTITAYRSGKVMFQGANYAQEAARWQTPAQQNTTRQATGKQATTPGVNIPQGFANWSVLGSDEVGAGAYFGPLTTAAVYVPKDQLAWVRQLGIADSKTLTDAKMRQIAPEIIANLPHHVVNLMPEKYNQMQPTNNVNQMKAISHNFVLGKVLAKIAPTTPDAILIDQFAQASTYFKYLTHAQQSPIIKDNVYFTTKGEQYHLSVAAASILARVVELDSMAKLSDEAGISLPIGAGRQADEAAAQLLDRGLDLNHFAKVHFANTQKAQKLRR</sequence>